<reference evidence="6 7" key="1">
    <citation type="submission" date="2019-06" db="EMBL/GenBank/DDBJ databases">
        <title>Amycolatopsis alkalitolerans sp. nov., isolated from Gastrodia elata Blume.</title>
        <authorList>
            <person name="Narsing Rao M.P."/>
            <person name="Li W.J."/>
        </authorList>
    </citation>
    <scope>NUCLEOTIDE SEQUENCE [LARGE SCALE GENOMIC DNA]</scope>
    <source>
        <strain evidence="6 7">SYSUP0005</strain>
    </source>
</reference>
<dbReference type="InterPro" id="IPR005471">
    <property type="entry name" value="Tscrpt_reg_IclR_N"/>
</dbReference>
<protein>
    <submittedName>
        <fullName evidence="6">IclR family transcriptional regulator</fullName>
    </submittedName>
</protein>
<feature type="domain" description="HTH iclR-type" evidence="4">
    <location>
        <begin position="4"/>
        <end position="74"/>
    </location>
</feature>
<keyword evidence="1" id="KW-0805">Transcription regulation</keyword>
<proteinExistence type="predicted"/>
<dbReference type="SMART" id="SM00346">
    <property type="entry name" value="HTH_ICLR"/>
    <property type="match status" value="1"/>
</dbReference>
<evidence type="ECO:0000256" key="1">
    <source>
        <dbReference type="ARBA" id="ARBA00023015"/>
    </source>
</evidence>
<dbReference type="OrthoDB" id="60629at2"/>
<dbReference type="Gene3D" id="3.30.450.40">
    <property type="match status" value="1"/>
</dbReference>
<comment type="caution">
    <text evidence="6">The sequence shown here is derived from an EMBL/GenBank/DDBJ whole genome shotgun (WGS) entry which is preliminary data.</text>
</comment>
<evidence type="ECO:0000256" key="3">
    <source>
        <dbReference type="ARBA" id="ARBA00023163"/>
    </source>
</evidence>
<dbReference type="PROSITE" id="PS51078">
    <property type="entry name" value="ICLR_ED"/>
    <property type="match status" value="1"/>
</dbReference>
<dbReference type="Pfam" id="PF01614">
    <property type="entry name" value="IclR_C"/>
    <property type="match status" value="1"/>
</dbReference>
<dbReference type="GO" id="GO:0045892">
    <property type="term" value="P:negative regulation of DNA-templated transcription"/>
    <property type="evidence" value="ECO:0007669"/>
    <property type="project" value="TreeGrafter"/>
</dbReference>
<dbReference type="InterPro" id="IPR036390">
    <property type="entry name" value="WH_DNA-bd_sf"/>
</dbReference>
<accession>A0A5C4LTW0</accession>
<dbReference type="InterPro" id="IPR014757">
    <property type="entry name" value="Tscrpt_reg_IclR_C"/>
</dbReference>
<dbReference type="SUPFAM" id="SSF55781">
    <property type="entry name" value="GAF domain-like"/>
    <property type="match status" value="1"/>
</dbReference>
<dbReference type="SUPFAM" id="SSF46785">
    <property type="entry name" value="Winged helix' DNA-binding domain"/>
    <property type="match status" value="1"/>
</dbReference>
<dbReference type="Pfam" id="PF09339">
    <property type="entry name" value="HTH_IclR"/>
    <property type="match status" value="1"/>
</dbReference>
<dbReference type="EMBL" id="VDFW01000028">
    <property type="protein sequence ID" value="TNC22245.1"/>
    <property type="molecule type" value="Genomic_DNA"/>
</dbReference>
<feature type="domain" description="IclR-ED" evidence="5">
    <location>
        <begin position="68"/>
        <end position="253"/>
    </location>
</feature>
<keyword evidence="2" id="KW-0238">DNA-binding</keyword>
<evidence type="ECO:0000313" key="7">
    <source>
        <dbReference type="Proteomes" id="UP000305546"/>
    </source>
</evidence>
<dbReference type="GO" id="GO:0003677">
    <property type="term" value="F:DNA binding"/>
    <property type="evidence" value="ECO:0007669"/>
    <property type="project" value="UniProtKB-KW"/>
</dbReference>
<dbReference type="Proteomes" id="UP000305546">
    <property type="component" value="Unassembled WGS sequence"/>
</dbReference>
<dbReference type="PANTHER" id="PTHR30136:SF24">
    <property type="entry name" value="HTH-TYPE TRANSCRIPTIONAL REPRESSOR ALLR"/>
    <property type="match status" value="1"/>
</dbReference>
<dbReference type="Gene3D" id="1.10.10.10">
    <property type="entry name" value="Winged helix-like DNA-binding domain superfamily/Winged helix DNA-binding domain"/>
    <property type="match status" value="1"/>
</dbReference>
<dbReference type="InterPro" id="IPR036388">
    <property type="entry name" value="WH-like_DNA-bd_sf"/>
</dbReference>
<keyword evidence="7" id="KW-1185">Reference proteome</keyword>
<sequence>MTSVGALERGLKILDLLIEVESDPIRREEGLSIQQVALELEIHKSTASRLMQTLVTRGYAVANHGGRRGFRLGPAVEVSSGLNMNQRRLTDLAHPFLARLVDETGECAHAAVASGATALVIDDVETGQPLRVVSGTGRRVPLHCTSAGKCLMAFGLAAVPPELPRRTARTMTNPEILSLHLAEIRERGYALDDEENHTGVRCISVPVYNGAGGTPVGCIGIDGPSVRMVETEIEKLAHKVIEVATELSIKLGEDHVVPVG</sequence>
<evidence type="ECO:0000259" key="5">
    <source>
        <dbReference type="PROSITE" id="PS51078"/>
    </source>
</evidence>
<keyword evidence="3" id="KW-0804">Transcription</keyword>
<evidence type="ECO:0000259" key="4">
    <source>
        <dbReference type="PROSITE" id="PS51077"/>
    </source>
</evidence>
<evidence type="ECO:0000256" key="2">
    <source>
        <dbReference type="ARBA" id="ARBA00023125"/>
    </source>
</evidence>
<dbReference type="GO" id="GO:0003700">
    <property type="term" value="F:DNA-binding transcription factor activity"/>
    <property type="evidence" value="ECO:0007669"/>
    <property type="project" value="TreeGrafter"/>
</dbReference>
<name>A0A5C4LTW0_9PSEU</name>
<gene>
    <name evidence="6" type="ORF">FG385_26080</name>
</gene>
<dbReference type="AlphaFoldDB" id="A0A5C4LTW0"/>
<evidence type="ECO:0000313" key="6">
    <source>
        <dbReference type="EMBL" id="TNC22245.1"/>
    </source>
</evidence>
<dbReference type="PROSITE" id="PS51077">
    <property type="entry name" value="HTH_ICLR"/>
    <property type="match status" value="1"/>
</dbReference>
<dbReference type="InterPro" id="IPR029016">
    <property type="entry name" value="GAF-like_dom_sf"/>
</dbReference>
<dbReference type="InterPro" id="IPR050707">
    <property type="entry name" value="HTH_MetabolicPath_Reg"/>
</dbReference>
<organism evidence="6 7">
    <name type="scientific">Amycolatopsis alkalitolerans</name>
    <dbReference type="NCBI Taxonomy" id="2547244"/>
    <lineage>
        <taxon>Bacteria</taxon>
        <taxon>Bacillati</taxon>
        <taxon>Actinomycetota</taxon>
        <taxon>Actinomycetes</taxon>
        <taxon>Pseudonocardiales</taxon>
        <taxon>Pseudonocardiaceae</taxon>
        <taxon>Amycolatopsis</taxon>
    </lineage>
</organism>
<dbReference type="RefSeq" id="WP_139099437.1">
    <property type="nucleotide sequence ID" value="NZ_VDFW01000028.1"/>
</dbReference>
<dbReference type="PANTHER" id="PTHR30136">
    <property type="entry name" value="HELIX-TURN-HELIX TRANSCRIPTIONAL REGULATOR, ICLR FAMILY"/>
    <property type="match status" value="1"/>
</dbReference>